<dbReference type="OrthoDB" id="9803238at2"/>
<dbReference type="Proteomes" id="UP000009286">
    <property type="component" value="Chromosome"/>
</dbReference>
<keyword evidence="6" id="KW-1185">Reference proteome</keyword>
<evidence type="ECO:0000256" key="1">
    <source>
        <dbReference type="ARBA" id="ARBA00023002"/>
    </source>
</evidence>
<name>G2KR08_MICAA</name>
<dbReference type="Pfam" id="PF03721">
    <property type="entry name" value="UDPG_MGDP_dh_N"/>
    <property type="match status" value="1"/>
</dbReference>
<dbReference type="PIRSF" id="PIRSF500136">
    <property type="entry name" value="UDP_ManNAc_DH"/>
    <property type="match status" value="1"/>
</dbReference>
<dbReference type="Pfam" id="PF00984">
    <property type="entry name" value="UDPG_MGDP_dh"/>
    <property type="match status" value="1"/>
</dbReference>
<dbReference type="InterPro" id="IPR036220">
    <property type="entry name" value="UDP-Glc/GDP-Man_DH_C_sf"/>
</dbReference>
<dbReference type="SMART" id="SM00984">
    <property type="entry name" value="UDPG_MGDP_dh_C"/>
    <property type="match status" value="1"/>
</dbReference>
<accession>G2KR08</accession>
<protein>
    <submittedName>
        <fullName evidence="5">Nucleotide sugar dehydrogenase family protein</fullName>
    </submittedName>
</protein>
<dbReference type="InterPro" id="IPR036291">
    <property type="entry name" value="NAD(P)-bd_dom_sf"/>
</dbReference>
<dbReference type="SUPFAM" id="SSF48179">
    <property type="entry name" value="6-phosphogluconate dehydrogenase C-terminal domain-like"/>
    <property type="match status" value="1"/>
</dbReference>
<dbReference type="RefSeq" id="WP_014101883.1">
    <property type="nucleotide sequence ID" value="NC_016026.1"/>
</dbReference>
<proteinExistence type="inferred from homology"/>
<dbReference type="GO" id="GO:0000271">
    <property type="term" value="P:polysaccharide biosynthetic process"/>
    <property type="evidence" value="ECO:0007669"/>
    <property type="project" value="InterPro"/>
</dbReference>
<evidence type="ECO:0000313" key="6">
    <source>
        <dbReference type="Proteomes" id="UP000009286"/>
    </source>
</evidence>
<keyword evidence="2" id="KW-0520">NAD</keyword>
<organism evidence="5 6">
    <name type="scientific">Micavibrio aeruginosavorus (strain ARL-13)</name>
    <dbReference type="NCBI Taxonomy" id="856793"/>
    <lineage>
        <taxon>Bacteria</taxon>
        <taxon>Pseudomonadati</taxon>
        <taxon>Bdellovibrionota</taxon>
        <taxon>Bdellovibrionia</taxon>
        <taxon>Bdellovibrionales</taxon>
        <taxon>Pseudobdellovibrionaceae</taxon>
        <taxon>Micavibrio</taxon>
    </lineage>
</organism>
<dbReference type="HOGENOM" id="CLU_023810_3_2_5"/>
<dbReference type="PANTHER" id="PTHR43491:SF1">
    <property type="entry name" value="UDP-N-ACETYL-D-MANNOSAMINE DEHYDROGENASE"/>
    <property type="match status" value="1"/>
</dbReference>
<comment type="similarity">
    <text evidence="3">Belongs to the UDP-glucose/GDP-mannose dehydrogenase family.</text>
</comment>
<evidence type="ECO:0000259" key="4">
    <source>
        <dbReference type="SMART" id="SM00984"/>
    </source>
</evidence>
<sequence length="461" mass="49990">MKSSALPQFTTIDPASDLPSDIQDMVSAYATAKATVGVVGLGYVGIPLVSTLSANGFEVIGFDVDEARVEGLKSGKSPIKHIPSSDIQKILDTGKFDVTSDFTKLAKADAILICVPTPLTKQREPDLSFVVDTTRVIAKYLRKGQLIVLESTTYPGTTTEVMRPILEETGLKCGEDFFMAYSPEREDPGNEKFSAASIPKVVGGDGAAAIAMATTLYGKIVPQVVPVSSTETAEAVKLTENIFRAVNIALVNELKVIYSAMGIDVWEVINAAKTKPFGFMPFYPGPGLGGHCIPIDPFYLTWKAREYEISTRFIELAGEVNVNMPRYVVTNLAEALSVRAKRSLNGAKILLLGIAYKKNVDDMRESPSLRLWEIMEDRGATVDFHDSYIPVVPKTREHMALAGRKGVDLTPAALAQYDAVLIATDHDDVDYKMIVDNAKLVVDTRNACERSGLTGGNIVKS</sequence>
<dbReference type="KEGG" id="mai:MICA_315"/>
<dbReference type="InterPro" id="IPR017476">
    <property type="entry name" value="UDP-Glc/GDP-Man"/>
</dbReference>
<dbReference type="InterPro" id="IPR008927">
    <property type="entry name" value="6-PGluconate_DH-like_C_sf"/>
</dbReference>
<dbReference type="eggNOG" id="COG0677">
    <property type="taxonomic scope" value="Bacteria"/>
</dbReference>
<evidence type="ECO:0000256" key="2">
    <source>
        <dbReference type="ARBA" id="ARBA00023027"/>
    </source>
</evidence>
<dbReference type="NCBIfam" id="TIGR03026">
    <property type="entry name" value="NDP-sugDHase"/>
    <property type="match status" value="1"/>
</dbReference>
<dbReference type="SUPFAM" id="SSF52413">
    <property type="entry name" value="UDP-glucose/GDP-mannose dehydrogenase C-terminal domain"/>
    <property type="match status" value="1"/>
</dbReference>
<dbReference type="InterPro" id="IPR001732">
    <property type="entry name" value="UDP-Glc/GDP-Man_DH_N"/>
</dbReference>
<dbReference type="GO" id="GO:0051287">
    <property type="term" value="F:NAD binding"/>
    <property type="evidence" value="ECO:0007669"/>
    <property type="project" value="InterPro"/>
</dbReference>
<dbReference type="InterPro" id="IPR028359">
    <property type="entry name" value="UDP_ManNAc/GlcNAc_DH"/>
</dbReference>
<dbReference type="SUPFAM" id="SSF51735">
    <property type="entry name" value="NAD(P)-binding Rossmann-fold domains"/>
    <property type="match status" value="1"/>
</dbReference>
<dbReference type="STRING" id="856793.MICA_315"/>
<evidence type="ECO:0000313" key="5">
    <source>
        <dbReference type="EMBL" id="AEP08660.1"/>
    </source>
</evidence>
<dbReference type="GO" id="GO:0016616">
    <property type="term" value="F:oxidoreductase activity, acting on the CH-OH group of donors, NAD or NADP as acceptor"/>
    <property type="evidence" value="ECO:0007669"/>
    <property type="project" value="InterPro"/>
</dbReference>
<dbReference type="GO" id="GO:0016628">
    <property type="term" value="F:oxidoreductase activity, acting on the CH-CH group of donors, NAD or NADP as acceptor"/>
    <property type="evidence" value="ECO:0007669"/>
    <property type="project" value="InterPro"/>
</dbReference>
<dbReference type="InterPro" id="IPR014027">
    <property type="entry name" value="UDP-Glc/GDP-Man_DH_C"/>
</dbReference>
<dbReference type="PIRSF" id="PIRSF000124">
    <property type="entry name" value="UDPglc_GDPman_dh"/>
    <property type="match status" value="1"/>
</dbReference>
<reference evidence="5 6" key="1">
    <citation type="journal article" date="2011" name="BMC Genomics">
        <title>Genomic insights into an obligate epibiotic bacterial predator: Micavibrio aeruginosavorus ARL-13.</title>
        <authorList>
            <person name="Wang Z."/>
            <person name="Kadouri D."/>
            <person name="Wu M."/>
        </authorList>
    </citation>
    <scope>NUCLEOTIDE SEQUENCE [LARGE SCALE GENOMIC DNA]</scope>
    <source>
        <strain evidence="5 6">ARL-13</strain>
    </source>
</reference>
<feature type="domain" description="UDP-glucose/GDP-mannose dehydrogenase C-terminal" evidence="4">
    <location>
        <begin position="350"/>
        <end position="450"/>
    </location>
</feature>
<evidence type="ECO:0000256" key="3">
    <source>
        <dbReference type="PIRNR" id="PIRNR000124"/>
    </source>
</evidence>
<dbReference type="PANTHER" id="PTHR43491">
    <property type="entry name" value="UDP-N-ACETYL-D-MANNOSAMINE DEHYDROGENASE"/>
    <property type="match status" value="1"/>
</dbReference>
<gene>
    <name evidence="5" type="ordered locus">MICA_315</name>
</gene>
<dbReference type="EMBL" id="CP002382">
    <property type="protein sequence ID" value="AEP08660.1"/>
    <property type="molecule type" value="Genomic_DNA"/>
</dbReference>
<keyword evidence="1" id="KW-0560">Oxidoreductase</keyword>
<dbReference type="Pfam" id="PF03720">
    <property type="entry name" value="UDPG_MGDP_dh_C"/>
    <property type="match status" value="1"/>
</dbReference>
<dbReference type="InterPro" id="IPR014026">
    <property type="entry name" value="UDP-Glc/GDP-Man_DH_dimer"/>
</dbReference>
<dbReference type="AlphaFoldDB" id="G2KR08"/>
<dbReference type="Gene3D" id="3.40.50.720">
    <property type="entry name" value="NAD(P)-binding Rossmann-like Domain"/>
    <property type="match status" value="2"/>
</dbReference>